<sequence length="172" mass="18717">PKENETQVQTNVQQVVDPSPQKGIEETKPDLNQNKPEVEAPTINEDKTSTQVKLQGTPVIEASNTEGIIPFIGQTTSQEPPQHMAQHDVIITDAPNAEREGTLNLEGAHSTSDDPQPPQVSQENKAKSVEPTLSADYEWTTRTEDSLADDGTIPSICLPAEIFRGVKDLAPE</sequence>
<feature type="region of interest" description="Disordered" evidence="1">
    <location>
        <begin position="72"/>
        <end position="154"/>
    </location>
</feature>
<proteinExistence type="predicted"/>
<evidence type="ECO:0000313" key="3">
    <source>
        <dbReference type="Proteomes" id="UP000265520"/>
    </source>
</evidence>
<dbReference type="Proteomes" id="UP000265520">
    <property type="component" value="Unassembled WGS sequence"/>
</dbReference>
<feature type="non-terminal residue" evidence="2">
    <location>
        <position position="1"/>
    </location>
</feature>
<evidence type="ECO:0000313" key="2">
    <source>
        <dbReference type="EMBL" id="MCI27777.1"/>
    </source>
</evidence>
<evidence type="ECO:0000256" key="1">
    <source>
        <dbReference type="SAM" id="MobiDB-lite"/>
    </source>
</evidence>
<keyword evidence="3" id="KW-1185">Reference proteome</keyword>
<organism evidence="2 3">
    <name type="scientific">Trifolium medium</name>
    <dbReference type="NCBI Taxonomy" id="97028"/>
    <lineage>
        <taxon>Eukaryota</taxon>
        <taxon>Viridiplantae</taxon>
        <taxon>Streptophyta</taxon>
        <taxon>Embryophyta</taxon>
        <taxon>Tracheophyta</taxon>
        <taxon>Spermatophyta</taxon>
        <taxon>Magnoliopsida</taxon>
        <taxon>eudicotyledons</taxon>
        <taxon>Gunneridae</taxon>
        <taxon>Pentapetalae</taxon>
        <taxon>rosids</taxon>
        <taxon>fabids</taxon>
        <taxon>Fabales</taxon>
        <taxon>Fabaceae</taxon>
        <taxon>Papilionoideae</taxon>
        <taxon>50 kb inversion clade</taxon>
        <taxon>NPAAA clade</taxon>
        <taxon>Hologalegina</taxon>
        <taxon>IRL clade</taxon>
        <taxon>Trifolieae</taxon>
        <taxon>Trifolium</taxon>
    </lineage>
</organism>
<protein>
    <submittedName>
        <fullName evidence="2">Uncharacterized protein</fullName>
    </submittedName>
</protein>
<feature type="compositionally biased region" description="Polar residues" evidence="1">
    <location>
        <begin position="109"/>
        <end position="123"/>
    </location>
</feature>
<dbReference type="AlphaFoldDB" id="A0A392QUU4"/>
<name>A0A392QUU4_9FABA</name>
<dbReference type="EMBL" id="LXQA010161280">
    <property type="protein sequence ID" value="MCI27777.1"/>
    <property type="molecule type" value="Genomic_DNA"/>
</dbReference>
<comment type="caution">
    <text evidence="2">The sequence shown here is derived from an EMBL/GenBank/DDBJ whole genome shotgun (WGS) entry which is preliminary data.</text>
</comment>
<feature type="compositionally biased region" description="Low complexity" evidence="1">
    <location>
        <begin position="1"/>
        <end position="16"/>
    </location>
</feature>
<reference evidence="2 3" key="1">
    <citation type="journal article" date="2018" name="Front. Plant Sci.">
        <title>Red Clover (Trifolium pratense) and Zigzag Clover (T. medium) - A Picture of Genomic Similarities and Differences.</title>
        <authorList>
            <person name="Dluhosova J."/>
            <person name="Istvanek J."/>
            <person name="Nedelnik J."/>
            <person name="Repkova J."/>
        </authorList>
    </citation>
    <scope>NUCLEOTIDE SEQUENCE [LARGE SCALE GENOMIC DNA]</scope>
    <source>
        <strain evidence="3">cv. 10/8</strain>
        <tissue evidence="2">Leaf</tissue>
    </source>
</reference>
<feature type="non-terminal residue" evidence="2">
    <location>
        <position position="172"/>
    </location>
</feature>
<feature type="region of interest" description="Disordered" evidence="1">
    <location>
        <begin position="1"/>
        <end position="51"/>
    </location>
</feature>
<accession>A0A392QUU4</accession>